<dbReference type="AlphaFoldDB" id="A0A5J4P6M5"/>
<dbReference type="GO" id="GO:0019150">
    <property type="term" value="F:D-ribulokinase activity"/>
    <property type="evidence" value="ECO:0007669"/>
    <property type="project" value="TreeGrafter"/>
</dbReference>
<dbReference type="Gene3D" id="3.30.420.40">
    <property type="match status" value="1"/>
</dbReference>
<evidence type="ECO:0008006" key="4">
    <source>
        <dbReference type="Google" id="ProtNLM"/>
    </source>
</evidence>
<protein>
    <recommendedName>
        <fullName evidence="4">Ribulokinase</fullName>
    </recommendedName>
</protein>
<feature type="non-terminal residue" evidence="3">
    <location>
        <position position="1"/>
    </location>
</feature>
<sequence length="120" mass="13138">RCAAGHKALWHEKWGGLPPEEFLTSISPLLKDFRAHLFEKTYASDTKVGNLSLEWAKRLGLTTNVVEGVGAFDCHFGAVGAEITPKTFVRVIGTSTCDIMVASHDDMEDILIPGICGFFQ</sequence>
<reference evidence="3" key="1">
    <citation type="submission" date="2019-03" db="EMBL/GenBank/DDBJ databases">
        <title>Single cell metagenomics reveals metabolic interactions within the superorganism composed of flagellate Streblomastix strix and complex community of Bacteroidetes bacteria on its surface.</title>
        <authorList>
            <person name="Treitli S.C."/>
            <person name="Kolisko M."/>
            <person name="Husnik F."/>
            <person name="Keeling P."/>
            <person name="Hampl V."/>
        </authorList>
    </citation>
    <scope>NUCLEOTIDE SEQUENCE</scope>
    <source>
        <strain evidence="3">STM</strain>
    </source>
</reference>
<keyword evidence="2" id="KW-0418">Kinase</keyword>
<dbReference type="PANTHER" id="PTHR43435:SF4">
    <property type="entry name" value="FGGY CARBOHYDRATE KINASE DOMAIN-CONTAINING PROTEIN"/>
    <property type="match status" value="1"/>
</dbReference>
<evidence type="ECO:0000256" key="2">
    <source>
        <dbReference type="ARBA" id="ARBA00022777"/>
    </source>
</evidence>
<proteinExistence type="predicted"/>
<gene>
    <name evidence="3" type="ORF">EZS27_044002</name>
</gene>
<dbReference type="PANTHER" id="PTHR43435">
    <property type="entry name" value="RIBULOKINASE"/>
    <property type="match status" value="1"/>
</dbReference>
<comment type="caution">
    <text evidence="3">The sequence shown here is derived from an EMBL/GenBank/DDBJ whole genome shotgun (WGS) entry which is preliminary data.</text>
</comment>
<dbReference type="GO" id="GO:0005737">
    <property type="term" value="C:cytoplasm"/>
    <property type="evidence" value="ECO:0007669"/>
    <property type="project" value="TreeGrafter"/>
</dbReference>
<name>A0A5J4P6M5_9ZZZZ</name>
<keyword evidence="1" id="KW-0808">Transferase</keyword>
<dbReference type="GO" id="GO:0019321">
    <property type="term" value="P:pentose metabolic process"/>
    <property type="evidence" value="ECO:0007669"/>
    <property type="project" value="TreeGrafter"/>
</dbReference>
<evidence type="ECO:0000313" key="3">
    <source>
        <dbReference type="EMBL" id="KAA6304351.1"/>
    </source>
</evidence>
<evidence type="ECO:0000256" key="1">
    <source>
        <dbReference type="ARBA" id="ARBA00022679"/>
    </source>
</evidence>
<accession>A0A5J4P6M5</accession>
<organism evidence="3">
    <name type="scientific">termite gut metagenome</name>
    <dbReference type="NCBI Taxonomy" id="433724"/>
    <lineage>
        <taxon>unclassified sequences</taxon>
        <taxon>metagenomes</taxon>
        <taxon>organismal metagenomes</taxon>
    </lineage>
</organism>
<dbReference type="EMBL" id="SNRY01011584">
    <property type="protein sequence ID" value="KAA6304351.1"/>
    <property type="molecule type" value="Genomic_DNA"/>
</dbReference>